<reference evidence="4 5" key="2">
    <citation type="submission" date="2020-01" db="EMBL/GenBank/DDBJ databases">
        <title>Microvirga sp. nov., an arsenate reduction bacterium isolated from Tibet hotspring sediments.</title>
        <authorList>
            <person name="Xian W.-D."/>
            <person name="Li W.-J."/>
        </authorList>
    </citation>
    <scope>NUCLEOTIDE SEQUENCE [LARGE SCALE GENOMIC DNA]</scope>
    <source>
        <strain evidence="4 5">KCTC 23863</strain>
    </source>
</reference>
<dbReference type="SMART" id="SM00849">
    <property type="entry name" value="Lactamase_B"/>
    <property type="match status" value="1"/>
</dbReference>
<dbReference type="SUPFAM" id="SSF56281">
    <property type="entry name" value="Metallo-hydrolase/oxidoreductase"/>
    <property type="match status" value="1"/>
</dbReference>
<dbReference type="GO" id="GO:0017001">
    <property type="term" value="P:antibiotic catabolic process"/>
    <property type="evidence" value="ECO:0007669"/>
    <property type="project" value="UniProtKB-ARBA"/>
</dbReference>
<dbReference type="PANTHER" id="PTHR42951">
    <property type="entry name" value="METALLO-BETA-LACTAMASE DOMAIN-CONTAINING"/>
    <property type="match status" value="1"/>
</dbReference>
<evidence type="ECO:0000256" key="1">
    <source>
        <dbReference type="ARBA" id="ARBA00005250"/>
    </source>
</evidence>
<evidence type="ECO:0000256" key="2">
    <source>
        <dbReference type="SAM" id="SignalP"/>
    </source>
</evidence>
<dbReference type="GO" id="GO:0016787">
    <property type="term" value="F:hydrolase activity"/>
    <property type="evidence" value="ECO:0007669"/>
    <property type="project" value="UniProtKB-KW"/>
</dbReference>
<dbReference type="Proteomes" id="UP000436483">
    <property type="component" value="Unassembled WGS sequence"/>
</dbReference>
<evidence type="ECO:0000259" key="3">
    <source>
        <dbReference type="SMART" id="SM00849"/>
    </source>
</evidence>
<dbReference type="AlphaFoldDB" id="A0A7X3SPF3"/>
<dbReference type="PANTHER" id="PTHR42951:SF4">
    <property type="entry name" value="ACYL-COENZYME A THIOESTERASE MBLAC2"/>
    <property type="match status" value="1"/>
</dbReference>
<dbReference type="InterPro" id="IPR036866">
    <property type="entry name" value="RibonucZ/Hydroxyglut_hydro"/>
</dbReference>
<proteinExistence type="inferred from homology"/>
<feature type="signal peptide" evidence="2">
    <location>
        <begin position="1"/>
        <end position="26"/>
    </location>
</feature>
<comment type="caution">
    <text evidence="4">The sequence shown here is derived from an EMBL/GenBank/DDBJ whole genome shotgun (WGS) entry which is preliminary data.</text>
</comment>
<dbReference type="Gene3D" id="3.60.15.10">
    <property type="entry name" value="Ribonuclease Z/Hydroxyacylglutathione hydrolase-like"/>
    <property type="match status" value="1"/>
</dbReference>
<accession>A0A7X3SPF3</accession>
<gene>
    <name evidence="4" type="ORF">GR328_11500</name>
</gene>
<dbReference type="InterPro" id="IPR030829">
    <property type="entry name" value="SoxH-rel_PQQ_2"/>
</dbReference>
<comment type="similarity">
    <text evidence="1">Belongs to the metallo-beta-lactamase superfamily. Class-B beta-lactamase family.</text>
</comment>
<dbReference type="InterPro" id="IPR050855">
    <property type="entry name" value="NDM-1-like"/>
</dbReference>
<dbReference type="InterPro" id="IPR001279">
    <property type="entry name" value="Metallo-B-lactamas"/>
</dbReference>
<keyword evidence="2" id="KW-0732">Signal</keyword>
<feature type="chain" id="PRO_5030575397" evidence="2">
    <location>
        <begin position="27"/>
        <end position="313"/>
    </location>
</feature>
<evidence type="ECO:0000313" key="4">
    <source>
        <dbReference type="EMBL" id="MXQ12079.1"/>
    </source>
</evidence>
<name>A0A7X3SPF3_9HYPH</name>
<evidence type="ECO:0000313" key="5">
    <source>
        <dbReference type="Proteomes" id="UP000436483"/>
    </source>
</evidence>
<keyword evidence="4" id="KW-0378">Hydrolase</keyword>
<dbReference type="OrthoDB" id="420651at2"/>
<reference evidence="4 5" key="1">
    <citation type="submission" date="2019-12" db="EMBL/GenBank/DDBJ databases">
        <authorList>
            <person name="Yuan C.-G."/>
        </authorList>
    </citation>
    <scope>NUCLEOTIDE SEQUENCE [LARGE SCALE GENOMIC DNA]</scope>
    <source>
        <strain evidence="4 5">KCTC 23863</strain>
    </source>
</reference>
<keyword evidence="5" id="KW-1185">Reference proteome</keyword>
<dbReference type="EMBL" id="WURB01000007">
    <property type="protein sequence ID" value="MXQ12079.1"/>
    <property type="molecule type" value="Genomic_DNA"/>
</dbReference>
<feature type="domain" description="Metallo-beta-lactamase" evidence="3">
    <location>
        <begin position="59"/>
        <end position="242"/>
    </location>
</feature>
<dbReference type="CDD" id="cd16282">
    <property type="entry name" value="metallo-hydrolase-like_MBL-fold"/>
    <property type="match status" value="1"/>
</dbReference>
<protein>
    <submittedName>
        <fullName evidence="4">Quinoprotein relay system zinc metallohydrolase 2</fullName>
    </submittedName>
</protein>
<dbReference type="Pfam" id="PF00753">
    <property type="entry name" value="Lactamase_B"/>
    <property type="match status" value="1"/>
</dbReference>
<dbReference type="NCBIfam" id="TIGR04559">
    <property type="entry name" value="SoxH_rel_PQQ_2"/>
    <property type="match status" value="1"/>
</dbReference>
<organism evidence="4 5">
    <name type="scientific">Microvirga makkahensis</name>
    <dbReference type="NCBI Taxonomy" id="1128670"/>
    <lineage>
        <taxon>Bacteria</taxon>
        <taxon>Pseudomonadati</taxon>
        <taxon>Pseudomonadota</taxon>
        <taxon>Alphaproteobacteria</taxon>
        <taxon>Hyphomicrobiales</taxon>
        <taxon>Methylobacteriaceae</taxon>
        <taxon>Microvirga</taxon>
    </lineage>
</organism>
<sequence length="313" mass="33437">MVRIVGRCAVATGFGAMTLLPLPSHADQAVPLPVNEVAPGVFVHEAPIALANESNLGAIANLGFVIGRDGVAIIDTGGSLAAGERLLAAIRQRTTQPIRYVINTHMHPDHILGNAAFKAGGVTFVGHQNLPRALADREKAYLAANSGLIGASFRGTEIVPPTLLVAGTVELDLGNRRLRVEAWRTAHTNTDITVLDLATGTWFLGDLLFMGHLPALDGSLTGWIRTVRDLRSRPAARVVPGHGPSTAPWPEAAAPMEKYLTRLADDVRSSIRTGHTISEAAQQAARSEAGAWLLFNEFNPRNATAAFHELEWE</sequence>